<comment type="caution">
    <text evidence="2">The sequence shown here is derived from an EMBL/GenBank/DDBJ whole genome shotgun (WGS) entry which is preliminary data.</text>
</comment>
<dbReference type="AlphaFoldDB" id="A0A8T0EF82"/>
<dbReference type="EMBL" id="JABXBU010002228">
    <property type="protein sequence ID" value="KAF8771290.1"/>
    <property type="molecule type" value="Genomic_DNA"/>
</dbReference>
<name>A0A8T0EF82_ARGBR</name>
<feature type="region of interest" description="Disordered" evidence="1">
    <location>
        <begin position="85"/>
        <end position="125"/>
    </location>
</feature>
<reference evidence="2" key="2">
    <citation type="submission" date="2020-06" db="EMBL/GenBank/DDBJ databases">
        <authorList>
            <person name="Sheffer M."/>
        </authorList>
    </citation>
    <scope>NUCLEOTIDE SEQUENCE</scope>
</reference>
<feature type="compositionally biased region" description="Low complexity" evidence="1">
    <location>
        <begin position="55"/>
        <end position="71"/>
    </location>
</feature>
<reference evidence="2" key="1">
    <citation type="journal article" date="2020" name="bioRxiv">
        <title>Chromosome-level reference genome of the European wasp spider Argiope bruennichi: a resource for studies on range expansion and evolutionary adaptation.</title>
        <authorList>
            <person name="Sheffer M.M."/>
            <person name="Hoppe A."/>
            <person name="Krehenwinkel H."/>
            <person name="Uhl G."/>
            <person name="Kuss A.W."/>
            <person name="Jensen L."/>
            <person name="Jensen C."/>
            <person name="Gillespie R.G."/>
            <person name="Hoff K.J."/>
            <person name="Prost S."/>
        </authorList>
    </citation>
    <scope>NUCLEOTIDE SEQUENCE</scope>
</reference>
<sequence length="354" mass="39210">MDRTGDYYDEKNNMKEDFCTIKFLEFLLRYDYVYRQDCEEDFKLNLSEKDKTANRTSTRAAVRTSTPRTVRQSTPAAVRTLLQGRQDIYSKGPSQTSTPAAVRTSLQRQSGHLPPQGQVRTSTPAASRTIYSAHRTSTPAAIRHLLQRTSGKIYSSDSQDIYSRQPRTSTPATVRKITPAQSGHLPSDSQDIYSATVRTLLQHSQTLPSEKSGHPTPAAVRISAPAAVWTLAANSTPDSQDIIQQKSQEHLPRKHQDIKPATVGNIYPKAKSGHLPAAVGTSIQLIRTTNCIRTSPSSCSQEHLLQLQSGHLLHLQSKLCPNEAWTLAANSTPGPEFHCLNLPRHPLTLDMSHT</sequence>
<feature type="region of interest" description="Disordered" evidence="1">
    <location>
        <begin position="51"/>
        <end position="73"/>
    </location>
</feature>
<gene>
    <name evidence="2" type="ORF">HNY73_018729</name>
</gene>
<accession>A0A8T0EF82</accession>
<organism evidence="2 3">
    <name type="scientific">Argiope bruennichi</name>
    <name type="common">Wasp spider</name>
    <name type="synonym">Aranea bruennichi</name>
    <dbReference type="NCBI Taxonomy" id="94029"/>
    <lineage>
        <taxon>Eukaryota</taxon>
        <taxon>Metazoa</taxon>
        <taxon>Ecdysozoa</taxon>
        <taxon>Arthropoda</taxon>
        <taxon>Chelicerata</taxon>
        <taxon>Arachnida</taxon>
        <taxon>Araneae</taxon>
        <taxon>Araneomorphae</taxon>
        <taxon>Entelegynae</taxon>
        <taxon>Araneoidea</taxon>
        <taxon>Araneidae</taxon>
        <taxon>Argiope</taxon>
    </lineage>
</organism>
<dbReference type="Proteomes" id="UP000807504">
    <property type="component" value="Unassembled WGS sequence"/>
</dbReference>
<proteinExistence type="predicted"/>
<evidence type="ECO:0000313" key="3">
    <source>
        <dbReference type="Proteomes" id="UP000807504"/>
    </source>
</evidence>
<evidence type="ECO:0000313" key="2">
    <source>
        <dbReference type="EMBL" id="KAF8771290.1"/>
    </source>
</evidence>
<feature type="compositionally biased region" description="Polar residues" evidence="1">
    <location>
        <begin position="92"/>
        <end position="110"/>
    </location>
</feature>
<protein>
    <submittedName>
        <fullName evidence="2">Uncharacterized protein</fullName>
    </submittedName>
</protein>
<evidence type="ECO:0000256" key="1">
    <source>
        <dbReference type="SAM" id="MobiDB-lite"/>
    </source>
</evidence>
<keyword evidence="3" id="KW-1185">Reference proteome</keyword>